<keyword evidence="2" id="KW-0805">Transcription regulation</keyword>
<dbReference type="InterPro" id="IPR039538">
    <property type="entry name" value="BetI_C"/>
</dbReference>
<evidence type="ECO:0000256" key="4">
    <source>
        <dbReference type="ARBA" id="ARBA00023163"/>
    </source>
</evidence>
<dbReference type="Proteomes" id="UP001172708">
    <property type="component" value="Unassembled WGS sequence"/>
</dbReference>
<evidence type="ECO:0000256" key="3">
    <source>
        <dbReference type="ARBA" id="ARBA00023125"/>
    </source>
</evidence>
<comment type="caution">
    <text evidence="7">The sequence shown here is derived from an EMBL/GenBank/DDBJ whole genome shotgun (WGS) entry which is preliminary data.</text>
</comment>
<evidence type="ECO:0000256" key="2">
    <source>
        <dbReference type="ARBA" id="ARBA00023015"/>
    </source>
</evidence>
<dbReference type="InterPro" id="IPR023772">
    <property type="entry name" value="DNA-bd_HTH_TetR-type_CS"/>
</dbReference>
<evidence type="ECO:0000256" key="1">
    <source>
        <dbReference type="ARBA" id="ARBA00022491"/>
    </source>
</evidence>
<dbReference type="InterPro" id="IPR036271">
    <property type="entry name" value="Tet_transcr_reg_TetR-rel_C_sf"/>
</dbReference>
<dbReference type="Pfam" id="PF13977">
    <property type="entry name" value="TetR_C_6"/>
    <property type="match status" value="1"/>
</dbReference>
<evidence type="ECO:0000313" key="8">
    <source>
        <dbReference type="Proteomes" id="UP001172708"/>
    </source>
</evidence>
<keyword evidence="8" id="KW-1185">Reference proteome</keyword>
<gene>
    <name evidence="7" type="ORF">QQX02_04715</name>
</gene>
<accession>A0ABT8GFL5</accession>
<reference evidence="7" key="1">
    <citation type="submission" date="2023-06" db="EMBL/GenBank/DDBJ databases">
        <title>Egi l300058.</title>
        <authorList>
            <person name="Gao L."/>
            <person name="Fang B.-Z."/>
            <person name="Li W.-J."/>
        </authorList>
    </citation>
    <scope>NUCLEOTIDE SEQUENCE</scope>
    <source>
        <strain evidence="7">EGI L300058</strain>
    </source>
</reference>
<evidence type="ECO:0000256" key="5">
    <source>
        <dbReference type="PROSITE-ProRule" id="PRU00335"/>
    </source>
</evidence>
<dbReference type="PANTHER" id="PTHR30055">
    <property type="entry name" value="HTH-TYPE TRANSCRIPTIONAL REGULATOR RUTR"/>
    <property type="match status" value="1"/>
</dbReference>
<dbReference type="Pfam" id="PF00440">
    <property type="entry name" value="TetR_N"/>
    <property type="match status" value="1"/>
</dbReference>
<feature type="domain" description="HTH tetR-type" evidence="6">
    <location>
        <begin position="10"/>
        <end position="70"/>
    </location>
</feature>
<proteinExistence type="predicted"/>
<keyword evidence="3 5" id="KW-0238">DNA-binding</keyword>
<sequence length="198" mass="21024">MPRRSPQHHEQRREQVLAAALRCFARDGFHAASMADVIAAAGVSAGTVYRYFPSKSALVVAAGRAVFLPASAPLTALVASGRVVRPTEAMGAMFAALLERAQRDSTDMTSLTLDVWAESQRDAEIRDALQQVYGGIRADLGALVARWQEAGHIPASEDTDALTTALAGVMPGLLLQRRIFGEVDAAGALRALGERTGL</sequence>
<dbReference type="SUPFAM" id="SSF46689">
    <property type="entry name" value="Homeodomain-like"/>
    <property type="match status" value="1"/>
</dbReference>
<dbReference type="PROSITE" id="PS50977">
    <property type="entry name" value="HTH_TETR_2"/>
    <property type="match status" value="1"/>
</dbReference>
<evidence type="ECO:0000313" key="7">
    <source>
        <dbReference type="EMBL" id="MDN4480224.1"/>
    </source>
</evidence>
<dbReference type="InterPro" id="IPR001647">
    <property type="entry name" value="HTH_TetR"/>
</dbReference>
<dbReference type="PROSITE" id="PS01081">
    <property type="entry name" value="HTH_TETR_1"/>
    <property type="match status" value="1"/>
</dbReference>
<organism evidence="7 8">
    <name type="scientific">Demequina muriae</name>
    <dbReference type="NCBI Taxonomy" id="3051664"/>
    <lineage>
        <taxon>Bacteria</taxon>
        <taxon>Bacillati</taxon>
        <taxon>Actinomycetota</taxon>
        <taxon>Actinomycetes</taxon>
        <taxon>Micrococcales</taxon>
        <taxon>Demequinaceae</taxon>
        <taxon>Demequina</taxon>
    </lineage>
</organism>
<dbReference type="EMBL" id="JAUHQA010000001">
    <property type="protein sequence ID" value="MDN4480224.1"/>
    <property type="molecule type" value="Genomic_DNA"/>
</dbReference>
<keyword evidence="4" id="KW-0804">Transcription</keyword>
<name>A0ABT8GFL5_9MICO</name>
<keyword evidence="1" id="KW-0678">Repressor</keyword>
<protein>
    <submittedName>
        <fullName evidence="7">TetR/AcrR family transcriptional regulator</fullName>
    </submittedName>
</protein>
<dbReference type="RefSeq" id="WP_301141581.1">
    <property type="nucleotide sequence ID" value="NZ_JAUHQA010000001.1"/>
</dbReference>
<dbReference type="InterPro" id="IPR050109">
    <property type="entry name" value="HTH-type_TetR-like_transc_reg"/>
</dbReference>
<dbReference type="PANTHER" id="PTHR30055:SF234">
    <property type="entry name" value="HTH-TYPE TRANSCRIPTIONAL REGULATOR BETI"/>
    <property type="match status" value="1"/>
</dbReference>
<dbReference type="Gene3D" id="1.10.357.10">
    <property type="entry name" value="Tetracycline Repressor, domain 2"/>
    <property type="match status" value="1"/>
</dbReference>
<evidence type="ECO:0000259" key="6">
    <source>
        <dbReference type="PROSITE" id="PS50977"/>
    </source>
</evidence>
<dbReference type="SUPFAM" id="SSF48498">
    <property type="entry name" value="Tetracyclin repressor-like, C-terminal domain"/>
    <property type="match status" value="1"/>
</dbReference>
<dbReference type="PRINTS" id="PR00455">
    <property type="entry name" value="HTHTETR"/>
</dbReference>
<feature type="DNA-binding region" description="H-T-H motif" evidence="5">
    <location>
        <begin position="33"/>
        <end position="52"/>
    </location>
</feature>
<dbReference type="InterPro" id="IPR009057">
    <property type="entry name" value="Homeodomain-like_sf"/>
</dbReference>